<name>A0A0K2U4J5_LEPSM</name>
<evidence type="ECO:0000313" key="1">
    <source>
        <dbReference type="EMBL" id="CDW32636.1"/>
    </source>
</evidence>
<protein>
    <submittedName>
        <fullName evidence="1">Uncharacterized protein</fullName>
    </submittedName>
</protein>
<accession>A0A0K2U4J5</accession>
<proteinExistence type="predicted"/>
<organism evidence="1">
    <name type="scientific">Lepeophtheirus salmonis</name>
    <name type="common">Salmon louse</name>
    <name type="synonym">Caligus salmonis</name>
    <dbReference type="NCBI Taxonomy" id="72036"/>
    <lineage>
        <taxon>Eukaryota</taxon>
        <taxon>Metazoa</taxon>
        <taxon>Ecdysozoa</taxon>
        <taxon>Arthropoda</taxon>
        <taxon>Crustacea</taxon>
        <taxon>Multicrustacea</taxon>
        <taxon>Hexanauplia</taxon>
        <taxon>Copepoda</taxon>
        <taxon>Siphonostomatoida</taxon>
        <taxon>Caligidae</taxon>
        <taxon>Lepeophtheirus</taxon>
    </lineage>
</organism>
<sequence length="87" mass="9780">MTSGPMQPLWRISASPHLGMRSCWFPSPKCPILNSPVGSNPVRKGPYFFKPESSHVIYAELLALGRPESTRSYPLDSWSSAMVRWCI</sequence>
<reference evidence="1" key="1">
    <citation type="submission" date="2014-05" db="EMBL/GenBank/DDBJ databases">
        <authorList>
            <person name="Chronopoulou M."/>
        </authorList>
    </citation>
    <scope>NUCLEOTIDE SEQUENCE</scope>
    <source>
        <tissue evidence="1">Whole organism</tissue>
    </source>
</reference>
<dbReference type="AlphaFoldDB" id="A0A0K2U4J5"/>
<dbReference type="EMBL" id="HACA01015275">
    <property type="protein sequence ID" value="CDW32636.1"/>
    <property type="molecule type" value="Transcribed_RNA"/>
</dbReference>